<dbReference type="Proteomes" id="UP000677054">
    <property type="component" value="Unassembled WGS sequence"/>
</dbReference>
<dbReference type="InterPro" id="IPR052444">
    <property type="entry name" value="Spz/Toll_ligand-like"/>
</dbReference>
<keyword evidence="2" id="KW-1015">Disulfide bond</keyword>
<dbReference type="InterPro" id="IPR032104">
    <property type="entry name" value="Spaetzle"/>
</dbReference>
<gene>
    <name evidence="7" type="ORF">DSTB1V02_LOCUS2826</name>
</gene>
<organism evidence="7">
    <name type="scientific">Darwinula stevensoni</name>
    <dbReference type="NCBI Taxonomy" id="69355"/>
    <lineage>
        <taxon>Eukaryota</taxon>
        <taxon>Metazoa</taxon>
        <taxon>Ecdysozoa</taxon>
        <taxon>Arthropoda</taxon>
        <taxon>Crustacea</taxon>
        <taxon>Oligostraca</taxon>
        <taxon>Ostracoda</taxon>
        <taxon>Podocopa</taxon>
        <taxon>Podocopida</taxon>
        <taxon>Darwinulocopina</taxon>
        <taxon>Darwinuloidea</taxon>
        <taxon>Darwinulidae</taxon>
        <taxon>Darwinula</taxon>
    </lineage>
</organism>
<dbReference type="GO" id="GO:0021556">
    <property type="term" value="P:central nervous system formation"/>
    <property type="evidence" value="ECO:0007669"/>
    <property type="project" value="TreeGrafter"/>
</dbReference>
<keyword evidence="1 5" id="KW-0732">Signal</keyword>
<feature type="signal peptide" evidence="5">
    <location>
        <begin position="1"/>
        <end position="28"/>
    </location>
</feature>
<dbReference type="AlphaFoldDB" id="A0A7R9A083"/>
<evidence type="ECO:0000256" key="3">
    <source>
        <dbReference type="ARBA" id="ARBA00023180"/>
    </source>
</evidence>
<dbReference type="SUPFAM" id="SSF57501">
    <property type="entry name" value="Cystine-knot cytokines"/>
    <property type="match status" value="1"/>
</dbReference>
<dbReference type="GO" id="GO:0005121">
    <property type="term" value="F:Toll binding"/>
    <property type="evidence" value="ECO:0007669"/>
    <property type="project" value="TreeGrafter"/>
</dbReference>
<sequence length="334" mass="38137">MFWSFASQDLIYFLLLSASLLHATNVEANEVQKKQEEIETIKKVPEKQEKFIDDLPGAHAGLVLVTRDKKHARNLATSDVEKVNDSGNNHLESLPLRHGDIQLDRRYGSKPGGAFHPVEIPHPFRTPPNHLFPSGHGHGHGSGHGSGQGYGIPKAPLPPLNPQPPCAKDGSPYCLYDQEYPYDHVMETLSIYGNEVEDMYHQIHHYTYDDFLKHDNYTHAYRHGGHFICESEVSYIRPGWARNFRGNWVAVLNTDRFPQSIRIETCKYPESRCDYIPPCFVSSCRQRYTYVKLMCLNPYDPSERPALDVFRVPSDCSCFVHDTSLFPAPNRPHH</sequence>
<dbReference type="EMBL" id="CAJPEV010000331">
    <property type="protein sequence ID" value="CAG0884096.1"/>
    <property type="molecule type" value="Genomic_DNA"/>
</dbReference>
<feature type="domain" description="Spaetzle" evidence="6">
    <location>
        <begin position="227"/>
        <end position="320"/>
    </location>
</feature>
<accession>A0A7R9A083</accession>
<feature type="compositionally biased region" description="Gly residues" evidence="4">
    <location>
        <begin position="140"/>
        <end position="150"/>
    </location>
</feature>
<evidence type="ECO:0000259" key="6">
    <source>
        <dbReference type="Pfam" id="PF16077"/>
    </source>
</evidence>
<feature type="region of interest" description="Disordered" evidence="4">
    <location>
        <begin position="132"/>
        <end position="154"/>
    </location>
</feature>
<keyword evidence="8" id="KW-1185">Reference proteome</keyword>
<protein>
    <recommendedName>
        <fullName evidence="6">Spaetzle domain-containing protein</fullName>
    </recommendedName>
</protein>
<dbReference type="Gene3D" id="2.10.90.10">
    <property type="entry name" value="Cystine-knot cytokines"/>
    <property type="match status" value="1"/>
</dbReference>
<evidence type="ECO:0000256" key="4">
    <source>
        <dbReference type="SAM" id="MobiDB-lite"/>
    </source>
</evidence>
<dbReference type="PANTHER" id="PTHR23199">
    <property type="entry name" value="NEUROTROPHIN 1-RELATED"/>
    <property type="match status" value="1"/>
</dbReference>
<dbReference type="Pfam" id="PF16077">
    <property type="entry name" value="Spaetzle"/>
    <property type="match status" value="1"/>
</dbReference>
<name>A0A7R9A083_9CRUS</name>
<evidence type="ECO:0000256" key="1">
    <source>
        <dbReference type="ARBA" id="ARBA00022729"/>
    </source>
</evidence>
<reference evidence="7" key="1">
    <citation type="submission" date="2020-11" db="EMBL/GenBank/DDBJ databases">
        <authorList>
            <person name="Tran Van P."/>
        </authorList>
    </citation>
    <scope>NUCLEOTIDE SEQUENCE</scope>
</reference>
<dbReference type="PANTHER" id="PTHR23199:SF12">
    <property type="entry name" value="NEUROTROPHIN 1-RELATED"/>
    <property type="match status" value="1"/>
</dbReference>
<evidence type="ECO:0000313" key="8">
    <source>
        <dbReference type="Proteomes" id="UP000677054"/>
    </source>
</evidence>
<evidence type="ECO:0000313" key="7">
    <source>
        <dbReference type="EMBL" id="CAD7242885.1"/>
    </source>
</evidence>
<keyword evidence="3" id="KW-0325">Glycoprotein</keyword>
<proteinExistence type="predicted"/>
<dbReference type="EMBL" id="LR899848">
    <property type="protein sequence ID" value="CAD7242885.1"/>
    <property type="molecule type" value="Genomic_DNA"/>
</dbReference>
<evidence type="ECO:0000256" key="5">
    <source>
        <dbReference type="SAM" id="SignalP"/>
    </source>
</evidence>
<dbReference type="OrthoDB" id="6359065at2759"/>
<evidence type="ECO:0000256" key="2">
    <source>
        <dbReference type="ARBA" id="ARBA00023157"/>
    </source>
</evidence>
<dbReference type="InterPro" id="IPR029034">
    <property type="entry name" value="Cystine-knot_cytokine"/>
</dbReference>
<feature type="chain" id="PRO_5036209520" description="Spaetzle domain-containing protein" evidence="5">
    <location>
        <begin position="29"/>
        <end position="334"/>
    </location>
</feature>
<dbReference type="GO" id="GO:0005615">
    <property type="term" value="C:extracellular space"/>
    <property type="evidence" value="ECO:0007669"/>
    <property type="project" value="UniProtKB-ARBA"/>
</dbReference>
<dbReference type="GO" id="GO:0045087">
    <property type="term" value="P:innate immune response"/>
    <property type="evidence" value="ECO:0007669"/>
    <property type="project" value="TreeGrafter"/>
</dbReference>
<dbReference type="GO" id="GO:0008083">
    <property type="term" value="F:growth factor activity"/>
    <property type="evidence" value="ECO:0007669"/>
    <property type="project" value="TreeGrafter"/>
</dbReference>